<dbReference type="SUPFAM" id="SSF56281">
    <property type="entry name" value="Metallo-hydrolase/oxidoreductase"/>
    <property type="match status" value="1"/>
</dbReference>
<reference evidence="3 4" key="1">
    <citation type="submission" date="2023-09" db="EMBL/GenBank/DDBJ databases">
        <authorList>
            <person name="Rey-Velasco X."/>
        </authorList>
    </citation>
    <scope>NUCLEOTIDE SEQUENCE [LARGE SCALE GENOMIC DNA]</scope>
    <source>
        <strain evidence="3 4">P117</strain>
    </source>
</reference>
<keyword evidence="1" id="KW-0732">Signal</keyword>
<dbReference type="Proteomes" id="UP001253545">
    <property type="component" value="Unassembled WGS sequence"/>
</dbReference>
<dbReference type="RefSeq" id="WP_311369951.1">
    <property type="nucleotide sequence ID" value="NZ_JAVRHX010000007.1"/>
</dbReference>
<dbReference type="Pfam" id="PF12706">
    <property type="entry name" value="Lactamase_B_2"/>
    <property type="match status" value="1"/>
</dbReference>
<feature type="signal peptide" evidence="1">
    <location>
        <begin position="1"/>
        <end position="20"/>
    </location>
</feature>
<dbReference type="EMBL" id="JAVRHX010000007">
    <property type="protein sequence ID" value="MDT0596424.1"/>
    <property type="molecule type" value="Genomic_DNA"/>
</dbReference>
<dbReference type="PANTHER" id="PTHR15032:SF4">
    <property type="entry name" value="N-ACYL-PHOSPHATIDYLETHANOLAMINE-HYDROLYZING PHOSPHOLIPASE D"/>
    <property type="match status" value="1"/>
</dbReference>
<dbReference type="InterPro" id="IPR001279">
    <property type="entry name" value="Metallo-B-lactamas"/>
</dbReference>
<sequence length="358" mass="40285">MTFNKVVALIALCILLNSCASNKNIRSLKAHHTENGFQNTYIQDTDKGLLDFFKMRFLGDEEWADHFALGDTVPVQEVDISALDDANKNKHSQITWLGHSTFLVQHNGVSLLTDPIFSDRASPTSFAGPQRYVPHAMDYRLLPKIDWVVISHNHYDHLDASSISLLVELSEAQDSPIQFAVPLGLAEFMLDNDVKSENLHELDWEQSTQNSAVIVQALPSQHWSARGLSDKRNTLWASWVVTINGYKIWFAGDTGYNNVQFKRIGEQLESVDLALIPIGAYAPRWFMQYYHVNPAEAVKIHQEVNSKLSIGMHWGTFPLTAEAPLAPVVELKKQLEKAALDTHTFVTLKVGETRPLKP</sequence>
<evidence type="ECO:0000313" key="4">
    <source>
        <dbReference type="Proteomes" id="UP001253545"/>
    </source>
</evidence>
<name>A0ABU2ZVU8_9ALTE</name>
<organism evidence="3 4">
    <name type="scientific">Glaciecola petra</name>
    <dbReference type="NCBI Taxonomy" id="3075602"/>
    <lineage>
        <taxon>Bacteria</taxon>
        <taxon>Pseudomonadati</taxon>
        <taxon>Pseudomonadota</taxon>
        <taxon>Gammaproteobacteria</taxon>
        <taxon>Alteromonadales</taxon>
        <taxon>Alteromonadaceae</taxon>
        <taxon>Glaciecola</taxon>
    </lineage>
</organism>
<gene>
    <name evidence="3" type="ORF">RM552_16330</name>
</gene>
<dbReference type="InterPro" id="IPR036866">
    <property type="entry name" value="RibonucZ/Hydroxyglut_hydro"/>
</dbReference>
<feature type="chain" id="PRO_5045213342" evidence="1">
    <location>
        <begin position="21"/>
        <end position="358"/>
    </location>
</feature>
<comment type="caution">
    <text evidence="3">The sequence shown here is derived from an EMBL/GenBank/DDBJ whole genome shotgun (WGS) entry which is preliminary data.</text>
</comment>
<feature type="domain" description="Metallo-beta-lactamase" evidence="2">
    <location>
        <begin position="111"/>
        <end position="314"/>
    </location>
</feature>
<dbReference type="Gene3D" id="3.60.15.10">
    <property type="entry name" value="Ribonuclease Z/Hydroxyacylglutathione hydrolase-like"/>
    <property type="match status" value="1"/>
</dbReference>
<evidence type="ECO:0000259" key="2">
    <source>
        <dbReference type="Pfam" id="PF12706"/>
    </source>
</evidence>
<evidence type="ECO:0000313" key="3">
    <source>
        <dbReference type="EMBL" id="MDT0596424.1"/>
    </source>
</evidence>
<dbReference type="PANTHER" id="PTHR15032">
    <property type="entry name" value="N-ACYL-PHOSPHATIDYLETHANOLAMINE-HYDROLYZING PHOSPHOLIPASE D"/>
    <property type="match status" value="1"/>
</dbReference>
<accession>A0ABU2ZVU8</accession>
<evidence type="ECO:0000256" key="1">
    <source>
        <dbReference type="SAM" id="SignalP"/>
    </source>
</evidence>
<protein>
    <submittedName>
        <fullName evidence="3">MBL fold metallo-hydrolase</fullName>
    </submittedName>
</protein>
<keyword evidence="4" id="KW-1185">Reference proteome</keyword>
<proteinExistence type="predicted"/>